<reference evidence="4 5" key="1">
    <citation type="journal article" date="2016" name="Mol. Biol. Evol.">
        <title>Comparative Genomics of Early-Diverging Mushroom-Forming Fungi Provides Insights into the Origins of Lignocellulose Decay Capabilities.</title>
        <authorList>
            <person name="Nagy L.G."/>
            <person name="Riley R."/>
            <person name="Tritt A."/>
            <person name="Adam C."/>
            <person name="Daum C."/>
            <person name="Floudas D."/>
            <person name="Sun H."/>
            <person name="Yadav J.S."/>
            <person name="Pangilinan J."/>
            <person name="Larsson K.H."/>
            <person name="Matsuura K."/>
            <person name="Barry K."/>
            <person name="Labutti K."/>
            <person name="Kuo R."/>
            <person name="Ohm R.A."/>
            <person name="Bhattacharya S.S."/>
            <person name="Shirouzu T."/>
            <person name="Yoshinaga Y."/>
            <person name="Martin F.M."/>
            <person name="Grigoriev I.V."/>
            <person name="Hibbett D.S."/>
        </authorList>
    </citation>
    <scope>NUCLEOTIDE SEQUENCE [LARGE SCALE GENOMIC DNA]</scope>
    <source>
        <strain evidence="4 5">L-15889</strain>
    </source>
</reference>
<evidence type="ECO:0000256" key="1">
    <source>
        <dbReference type="SAM" id="Coils"/>
    </source>
</evidence>
<keyword evidence="1" id="KW-0175">Coiled coil</keyword>
<dbReference type="OrthoDB" id="3254917at2759"/>
<dbReference type="Proteomes" id="UP000076727">
    <property type="component" value="Unassembled WGS sequence"/>
</dbReference>
<evidence type="ECO:0000313" key="5">
    <source>
        <dbReference type="Proteomes" id="UP000076727"/>
    </source>
</evidence>
<proteinExistence type="predicted"/>
<keyword evidence="3" id="KW-0812">Transmembrane</keyword>
<feature type="transmembrane region" description="Helical" evidence="3">
    <location>
        <begin position="246"/>
        <end position="272"/>
    </location>
</feature>
<accession>A0A165MWB1</accession>
<feature type="region of interest" description="Disordered" evidence="2">
    <location>
        <begin position="1"/>
        <end position="22"/>
    </location>
</feature>
<protein>
    <submittedName>
        <fullName evidence="4">Uncharacterized protein</fullName>
    </submittedName>
</protein>
<dbReference type="EMBL" id="KV429093">
    <property type="protein sequence ID" value="KZT66204.1"/>
    <property type="molecule type" value="Genomic_DNA"/>
</dbReference>
<name>A0A165MWB1_9APHY</name>
<evidence type="ECO:0000256" key="3">
    <source>
        <dbReference type="SAM" id="Phobius"/>
    </source>
</evidence>
<sequence length="383" mass="42123">MAHPDSELPPPPYARFADDPPNYDPAKALADFNALSSESKAKFSVGIAQAASQDDAASHFKEAASAAADAAEQIDTMFILLTAKLMSLEDTQSFVDQFKIIKEHYRSVVKDSRELATNIAQYAESFDSVVVKFCADRTLTVERRKTKINEFITKSDEIKGSAERMQKRFKDLKDEFTKFVGSFSTWAKAREEADEKKIKELYKDISDIDDKINAMDAAMAVIGAGLGVTLGVTGLLATLFPPAAPWIVGIGLSLAGVELASLTGLAIAKCILLNEKRNKENQIRDLQDEISKLKATRTQLEEKGQTDLLTFTVNIQAISNVWVNVQNDAQDIRKWLEDGAAVADTPAYMKASLDHTVKAYASMARYLKDYANGITETVKKFGA</sequence>
<keyword evidence="3" id="KW-0472">Membrane</keyword>
<gene>
    <name evidence="4" type="ORF">DAEQUDRAFT_730553</name>
</gene>
<evidence type="ECO:0000256" key="2">
    <source>
        <dbReference type="SAM" id="MobiDB-lite"/>
    </source>
</evidence>
<feature type="coiled-coil region" evidence="1">
    <location>
        <begin position="276"/>
        <end position="303"/>
    </location>
</feature>
<keyword evidence="3" id="KW-1133">Transmembrane helix</keyword>
<dbReference type="AlphaFoldDB" id="A0A165MWB1"/>
<feature type="transmembrane region" description="Helical" evidence="3">
    <location>
        <begin position="217"/>
        <end position="240"/>
    </location>
</feature>
<dbReference type="SUPFAM" id="SSF58100">
    <property type="entry name" value="Bacterial hemolysins"/>
    <property type="match status" value="1"/>
</dbReference>
<evidence type="ECO:0000313" key="4">
    <source>
        <dbReference type="EMBL" id="KZT66204.1"/>
    </source>
</evidence>
<dbReference type="Gene3D" id="1.20.1170.10">
    <property type="match status" value="1"/>
</dbReference>
<organism evidence="4 5">
    <name type="scientific">Daedalea quercina L-15889</name>
    <dbReference type="NCBI Taxonomy" id="1314783"/>
    <lineage>
        <taxon>Eukaryota</taxon>
        <taxon>Fungi</taxon>
        <taxon>Dikarya</taxon>
        <taxon>Basidiomycota</taxon>
        <taxon>Agaricomycotina</taxon>
        <taxon>Agaricomycetes</taxon>
        <taxon>Polyporales</taxon>
        <taxon>Fomitopsis</taxon>
    </lineage>
</organism>
<keyword evidence="5" id="KW-1185">Reference proteome</keyword>